<feature type="region of interest" description="Disordered" evidence="6">
    <location>
        <begin position="930"/>
        <end position="949"/>
    </location>
</feature>
<dbReference type="InterPro" id="IPR035919">
    <property type="entry name" value="EAL_sf"/>
</dbReference>
<dbReference type="SMART" id="SM00267">
    <property type="entry name" value="GGDEF"/>
    <property type="match status" value="1"/>
</dbReference>
<dbReference type="InterPro" id="IPR035965">
    <property type="entry name" value="PAS-like_dom_sf"/>
</dbReference>
<dbReference type="InterPro" id="IPR029787">
    <property type="entry name" value="Nucleotide_cyclase"/>
</dbReference>
<protein>
    <recommendedName>
        <fullName evidence="2">cyclic-guanylate-specific phosphodiesterase</fullName>
        <ecNumber evidence="2">3.1.4.52</ecNumber>
    </recommendedName>
</protein>
<dbReference type="EMBL" id="FOAA01000001">
    <property type="protein sequence ID" value="SEK22892.1"/>
    <property type="molecule type" value="Genomic_DNA"/>
</dbReference>
<dbReference type="InterPro" id="IPR001633">
    <property type="entry name" value="EAL_dom"/>
</dbReference>
<dbReference type="EC" id="3.1.4.52" evidence="2"/>
<dbReference type="InterPro" id="IPR000160">
    <property type="entry name" value="GGDEF_dom"/>
</dbReference>
<dbReference type="CDD" id="cd12915">
    <property type="entry name" value="PDC2_DGC_like"/>
    <property type="match status" value="1"/>
</dbReference>
<dbReference type="SUPFAM" id="SSF141868">
    <property type="entry name" value="EAL domain-like"/>
    <property type="match status" value="1"/>
</dbReference>
<accession>A0A1H7FEQ7</accession>
<feature type="coiled-coil region" evidence="5">
    <location>
        <begin position="338"/>
        <end position="375"/>
    </location>
</feature>
<dbReference type="GO" id="GO:0071732">
    <property type="term" value="P:cellular response to nitric oxide"/>
    <property type="evidence" value="ECO:0007669"/>
    <property type="project" value="UniProtKB-ARBA"/>
</dbReference>
<evidence type="ECO:0000256" key="6">
    <source>
        <dbReference type="SAM" id="MobiDB-lite"/>
    </source>
</evidence>
<dbReference type="SUPFAM" id="SSF55073">
    <property type="entry name" value="Nucleotide cyclase"/>
    <property type="match status" value="1"/>
</dbReference>
<evidence type="ECO:0000256" key="5">
    <source>
        <dbReference type="SAM" id="Coils"/>
    </source>
</evidence>
<dbReference type="Proteomes" id="UP000199256">
    <property type="component" value="Unassembled WGS sequence"/>
</dbReference>
<evidence type="ECO:0000313" key="11">
    <source>
        <dbReference type="Proteomes" id="UP000199256"/>
    </source>
</evidence>
<dbReference type="PANTHER" id="PTHR44757">
    <property type="entry name" value="DIGUANYLATE CYCLASE DGCP"/>
    <property type="match status" value="1"/>
</dbReference>
<dbReference type="STRING" id="1396821.SAMN05444515_101168"/>
<dbReference type="Pfam" id="PF13188">
    <property type="entry name" value="PAS_8"/>
    <property type="match status" value="1"/>
</dbReference>
<comment type="cofactor">
    <cofactor evidence="1">
        <name>Mg(2+)</name>
        <dbReference type="ChEBI" id="CHEBI:18420"/>
    </cofactor>
</comment>
<evidence type="ECO:0000259" key="9">
    <source>
        <dbReference type="PROSITE" id="PS50887"/>
    </source>
</evidence>
<dbReference type="Gene3D" id="3.30.450.20">
    <property type="entry name" value="PAS domain"/>
    <property type="match status" value="3"/>
</dbReference>
<proteinExistence type="predicted"/>
<dbReference type="FunFam" id="3.30.70.270:FF:000001">
    <property type="entry name" value="Diguanylate cyclase domain protein"/>
    <property type="match status" value="1"/>
</dbReference>
<keyword evidence="3" id="KW-0973">c-di-GMP</keyword>
<dbReference type="SMART" id="SM00052">
    <property type="entry name" value="EAL"/>
    <property type="match status" value="1"/>
</dbReference>
<evidence type="ECO:0000259" key="8">
    <source>
        <dbReference type="PROSITE" id="PS50883"/>
    </source>
</evidence>
<dbReference type="Gene3D" id="3.20.20.450">
    <property type="entry name" value="EAL domain"/>
    <property type="match status" value="1"/>
</dbReference>
<dbReference type="PANTHER" id="PTHR44757:SF2">
    <property type="entry name" value="BIOFILM ARCHITECTURE MAINTENANCE PROTEIN MBAA"/>
    <property type="match status" value="1"/>
</dbReference>
<dbReference type="AlphaFoldDB" id="A0A1H7FEQ7"/>
<keyword evidence="7" id="KW-0472">Membrane</keyword>
<gene>
    <name evidence="10" type="ORF">SAMN05444515_101168</name>
</gene>
<evidence type="ECO:0000313" key="10">
    <source>
        <dbReference type="EMBL" id="SEK22892.1"/>
    </source>
</evidence>
<dbReference type="CDD" id="cd01949">
    <property type="entry name" value="GGDEF"/>
    <property type="match status" value="1"/>
</dbReference>
<dbReference type="PROSITE" id="PS50883">
    <property type="entry name" value="EAL"/>
    <property type="match status" value="1"/>
</dbReference>
<keyword evidence="7" id="KW-1133">Transmembrane helix</keyword>
<dbReference type="FunFam" id="3.20.20.450:FF:000001">
    <property type="entry name" value="Cyclic di-GMP phosphodiesterase yahA"/>
    <property type="match status" value="1"/>
</dbReference>
<reference evidence="11" key="1">
    <citation type="submission" date="2016-10" db="EMBL/GenBank/DDBJ databases">
        <authorList>
            <person name="Varghese N."/>
            <person name="Submissions S."/>
        </authorList>
    </citation>
    <scope>NUCLEOTIDE SEQUENCE [LARGE SCALE GENOMIC DNA]</scope>
    <source>
        <strain evidence="11">DSM 241</strain>
    </source>
</reference>
<feature type="domain" description="EAL" evidence="8">
    <location>
        <begin position="670"/>
        <end position="924"/>
    </location>
</feature>
<organism evidence="10 11">
    <name type="scientific">Ectothiorhodospira marina</name>
    <dbReference type="NCBI Taxonomy" id="1396821"/>
    <lineage>
        <taxon>Bacteria</taxon>
        <taxon>Pseudomonadati</taxon>
        <taxon>Pseudomonadota</taxon>
        <taxon>Gammaproteobacteria</taxon>
        <taxon>Chromatiales</taxon>
        <taxon>Ectothiorhodospiraceae</taxon>
        <taxon>Ectothiorhodospira</taxon>
    </lineage>
</organism>
<sequence length="949" mass="106055">MTHGPPRRDPPHRGIELKAWMLYLGLCLALALAITWELVTSREQDMEAARQRTHATSVLVSEWLYSAFETSGAVLSSMAGEIHPEELPRAEEDLAAHGRIHQWLDRHLQLLPNARAIALFDREGVMTHTSNSPHQVGYDISDQDHFQALRDTPDLERQVSRAFWSSEAGGFLVAHAQALRDAEGRFAGVLGVRLDLSFFDHWLERTEPTPGSSLTILDGEERLLARRPQDTVPGFEARLGQPVEVSQLAPLLLGEEDTLHFTIVSPVDGMQRIFTAQRVRDLPFLVVTGEAYQTLLAAWWQKLWTLTLTWLVIAGLGLLVLRGYLRTLRYDRELLRSHRSLEEANQTLSQEIHERQEAERAIKSSEERFRALFDNSLSGVAVHDIILNDQGEPCDYVFTMANPAFESHTGMKVADVLGRRATHIYPVPELPGLIRRFGEVALTGRAIAFEQHLESMGEYYSVGAFQIGPGSFAAVIDNITARRQAEDEIKTLAFYDSLTQLPNRRLLIERLEATVQACRRDHHHGALLFIDLDNFKILNDTLGHDQGDRLLMQAARRISGCVHEADTVARLGGDEFVVMLRKLSQGVQEATQQVEIVADKILAALNHPYYLGGREHHSTASVGITLFHRDPVSVDELMKRADLAMYQAKAAGRNTHRLFDPGMQASVTARAALESDLRRALAEDQFLLHYQALVDDNGQLTGAEALLRWQHPERGLVPPGEFITLAEDTGLILPLGQWALETACSQLARWAQDPTLKHLKIAANVSARQFRHSDFVAGVLRALANSGADPHRLKLEITESLLLEDVEEVIEKMRQLRARGVSFALDDFGTGYSSLSYLKRLPLDDVKIDQSFVRDVLVDPNDAAIARTIVALADTLGLRVIAEGVETREHWEWLSRHGCHTHQGYYFGRPGPVASIQEALAKWTFPSHRGARPVPVNPGPDIGNHPGSR</sequence>
<dbReference type="CDD" id="cd12914">
    <property type="entry name" value="PDC1_DGC_like"/>
    <property type="match status" value="1"/>
</dbReference>
<evidence type="ECO:0000256" key="1">
    <source>
        <dbReference type="ARBA" id="ARBA00001946"/>
    </source>
</evidence>
<dbReference type="InterPro" id="IPR000014">
    <property type="entry name" value="PAS"/>
</dbReference>
<dbReference type="CDD" id="cd01948">
    <property type="entry name" value="EAL"/>
    <property type="match status" value="1"/>
</dbReference>
<keyword evidence="5" id="KW-0175">Coiled coil</keyword>
<dbReference type="InterPro" id="IPR052155">
    <property type="entry name" value="Biofilm_reg_signaling"/>
</dbReference>
<evidence type="ECO:0000256" key="2">
    <source>
        <dbReference type="ARBA" id="ARBA00012282"/>
    </source>
</evidence>
<keyword evidence="7" id="KW-0812">Transmembrane</keyword>
<feature type="transmembrane region" description="Helical" evidence="7">
    <location>
        <begin position="306"/>
        <end position="325"/>
    </location>
</feature>
<evidence type="ECO:0000256" key="3">
    <source>
        <dbReference type="ARBA" id="ARBA00022636"/>
    </source>
</evidence>
<dbReference type="RefSeq" id="WP_245740464.1">
    <property type="nucleotide sequence ID" value="NZ_FOAA01000001.1"/>
</dbReference>
<evidence type="ECO:0000256" key="7">
    <source>
        <dbReference type="SAM" id="Phobius"/>
    </source>
</evidence>
<dbReference type="InterPro" id="IPR043128">
    <property type="entry name" value="Rev_trsase/Diguanyl_cyclase"/>
</dbReference>
<name>A0A1H7FEQ7_9GAMM</name>
<keyword evidence="11" id="KW-1185">Reference proteome</keyword>
<dbReference type="GO" id="GO:0071111">
    <property type="term" value="F:cyclic-guanylate-specific phosphodiesterase activity"/>
    <property type="evidence" value="ECO:0007669"/>
    <property type="project" value="UniProtKB-EC"/>
</dbReference>
<dbReference type="Pfam" id="PF00990">
    <property type="entry name" value="GGDEF"/>
    <property type="match status" value="1"/>
</dbReference>
<comment type="catalytic activity">
    <reaction evidence="4">
        <text>3',3'-c-di-GMP + H2O = 5'-phosphoguanylyl(3'-&gt;5')guanosine + H(+)</text>
        <dbReference type="Rhea" id="RHEA:24902"/>
        <dbReference type="ChEBI" id="CHEBI:15377"/>
        <dbReference type="ChEBI" id="CHEBI:15378"/>
        <dbReference type="ChEBI" id="CHEBI:58754"/>
        <dbReference type="ChEBI" id="CHEBI:58805"/>
        <dbReference type="EC" id="3.1.4.52"/>
    </reaction>
    <physiologicalReaction direction="left-to-right" evidence="4">
        <dbReference type="Rhea" id="RHEA:24903"/>
    </physiologicalReaction>
</comment>
<dbReference type="NCBIfam" id="TIGR00254">
    <property type="entry name" value="GGDEF"/>
    <property type="match status" value="1"/>
</dbReference>
<dbReference type="PROSITE" id="PS50887">
    <property type="entry name" value="GGDEF"/>
    <property type="match status" value="1"/>
</dbReference>
<feature type="domain" description="GGDEF" evidence="9">
    <location>
        <begin position="523"/>
        <end position="661"/>
    </location>
</feature>
<dbReference type="Gene3D" id="3.30.70.270">
    <property type="match status" value="1"/>
</dbReference>
<dbReference type="SUPFAM" id="SSF55785">
    <property type="entry name" value="PYP-like sensor domain (PAS domain)"/>
    <property type="match status" value="1"/>
</dbReference>
<evidence type="ECO:0000256" key="4">
    <source>
        <dbReference type="ARBA" id="ARBA00051114"/>
    </source>
</evidence>
<feature type="transmembrane region" description="Helical" evidence="7">
    <location>
        <begin position="20"/>
        <end position="39"/>
    </location>
</feature>
<dbReference type="Pfam" id="PF00563">
    <property type="entry name" value="EAL"/>
    <property type="match status" value="1"/>
</dbReference>